<dbReference type="InterPro" id="IPR000159">
    <property type="entry name" value="RA_dom"/>
</dbReference>
<sequence>MAAETPSSESLDSLSISSVEDEGEGASPASAAPQKRNRHSSSLLTYKVLHRLSAVGSAFSGFLSAERRVSKRVQELAQEPSSYVGGLVQSFVGHILRGAGARHLTSTEMLQEIRQMISNLKGYLCESSELRAVCEHSELEEMDLGSVVENSLYKCILKPLRDSIYAQLLDFRARDGTLGKLHEHKVTMSQQSLAELGVIAGVPDGPALERVQTKLSLMHQAYSPKKKETQMLKVCKMLYEIMNQAAEPFGADDFLPVLIYVLVNCDIVSVQLDVEYMMELMDPSQLQGEGGYYLTTWFGALYHIANFQPAAMVTRQISIEAQHSIHQWHRRRTIYHHHRRNSQVSGERRITVKTIFVPSDMTTASVCAVCAEKYGISDREAYGLFLVSGDSSQLLAGDSCPQRLRRDILPSQGVPVNFVYKPKGGDLPAVIPLPLPTPNCETEAQEFLESVHTEQLAAD</sequence>
<dbReference type="GO" id="GO:0005085">
    <property type="term" value="F:guanyl-nucleotide exchange factor activity"/>
    <property type="evidence" value="ECO:0007669"/>
    <property type="project" value="InterPro"/>
</dbReference>
<protein>
    <submittedName>
        <fullName evidence="4">Uncharacterized protein</fullName>
    </submittedName>
</protein>
<evidence type="ECO:0000313" key="5">
    <source>
        <dbReference type="Proteomes" id="UP000694545"/>
    </source>
</evidence>
<evidence type="ECO:0000256" key="1">
    <source>
        <dbReference type="SAM" id="MobiDB-lite"/>
    </source>
</evidence>
<feature type="compositionally biased region" description="Low complexity" evidence="1">
    <location>
        <begin position="7"/>
        <end position="18"/>
    </location>
</feature>
<evidence type="ECO:0000313" key="4">
    <source>
        <dbReference type="Ensembl" id="ENSVKKP00000021481.1"/>
    </source>
</evidence>
<dbReference type="InterPro" id="IPR045046">
    <property type="entry name" value="Vps9-like"/>
</dbReference>
<dbReference type="SMART" id="SM00314">
    <property type="entry name" value="RA"/>
    <property type="match status" value="1"/>
</dbReference>
<dbReference type="GO" id="GO:0007165">
    <property type="term" value="P:signal transduction"/>
    <property type="evidence" value="ECO:0007669"/>
    <property type="project" value="InterPro"/>
</dbReference>
<dbReference type="GO" id="GO:0031267">
    <property type="term" value="F:small GTPase binding"/>
    <property type="evidence" value="ECO:0007669"/>
    <property type="project" value="TreeGrafter"/>
</dbReference>
<accession>A0A8D2LGM6</accession>
<feature type="domain" description="Ras-associating" evidence="2">
    <location>
        <begin position="351"/>
        <end position="425"/>
    </location>
</feature>
<dbReference type="PROSITE" id="PS50200">
    <property type="entry name" value="RA"/>
    <property type="match status" value="1"/>
</dbReference>
<keyword evidence="5" id="KW-1185">Reference proteome</keyword>
<dbReference type="Proteomes" id="UP000694545">
    <property type="component" value="Unplaced"/>
</dbReference>
<dbReference type="SMART" id="SM00167">
    <property type="entry name" value="VPS9"/>
    <property type="match status" value="1"/>
</dbReference>
<reference evidence="4" key="1">
    <citation type="submission" date="2025-08" db="UniProtKB">
        <authorList>
            <consortium name="Ensembl"/>
        </authorList>
    </citation>
    <scope>IDENTIFICATION</scope>
</reference>
<feature type="domain" description="VPS9" evidence="3">
    <location>
        <begin position="172"/>
        <end position="313"/>
    </location>
</feature>
<dbReference type="GO" id="GO:0016192">
    <property type="term" value="P:vesicle-mediated transport"/>
    <property type="evidence" value="ECO:0007669"/>
    <property type="project" value="InterPro"/>
</dbReference>
<reference evidence="4" key="2">
    <citation type="submission" date="2025-09" db="UniProtKB">
        <authorList>
            <consortium name="Ensembl"/>
        </authorList>
    </citation>
    <scope>IDENTIFICATION</scope>
</reference>
<dbReference type="Pfam" id="PF23268">
    <property type="entry name" value="RIN1"/>
    <property type="match status" value="1"/>
</dbReference>
<dbReference type="InterPro" id="IPR003123">
    <property type="entry name" value="VPS9"/>
</dbReference>
<dbReference type="OMA" id="MTELMEP"/>
<evidence type="ECO:0000259" key="3">
    <source>
        <dbReference type="PROSITE" id="PS51205"/>
    </source>
</evidence>
<name>A0A8D2LGM6_VARKO</name>
<organism evidence="4 5">
    <name type="scientific">Varanus komodoensis</name>
    <name type="common">Komodo dragon</name>
    <dbReference type="NCBI Taxonomy" id="61221"/>
    <lineage>
        <taxon>Eukaryota</taxon>
        <taxon>Metazoa</taxon>
        <taxon>Chordata</taxon>
        <taxon>Craniata</taxon>
        <taxon>Vertebrata</taxon>
        <taxon>Euteleostomi</taxon>
        <taxon>Lepidosauria</taxon>
        <taxon>Squamata</taxon>
        <taxon>Bifurcata</taxon>
        <taxon>Unidentata</taxon>
        <taxon>Episquamata</taxon>
        <taxon>Toxicofera</taxon>
        <taxon>Anguimorpha</taxon>
        <taxon>Paleoanguimorpha</taxon>
        <taxon>Varanoidea</taxon>
        <taxon>Varanidae</taxon>
        <taxon>Varanus</taxon>
    </lineage>
</organism>
<dbReference type="PROSITE" id="PS51205">
    <property type="entry name" value="VPS9"/>
    <property type="match status" value="1"/>
</dbReference>
<dbReference type="SUPFAM" id="SSF109993">
    <property type="entry name" value="VPS9 domain"/>
    <property type="match status" value="1"/>
</dbReference>
<dbReference type="GO" id="GO:0030139">
    <property type="term" value="C:endocytic vesicle"/>
    <property type="evidence" value="ECO:0007669"/>
    <property type="project" value="TreeGrafter"/>
</dbReference>
<feature type="region of interest" description="Disordered" evidence="1">
    <location>
        <begin position="1"/>
        <end position="38"/>
    </location>
</feature>
<dbReference type="Gene3D" id="1.20.1050.80">
    <property type="entry name" value="VPS9 domain"/>
    <property type="match status" value="1"/>
</dbReference>
<dbReference type="AlphaFoldDB" id="A0A8D2LGM6"/>
<dbReference type="Ensembl" id="ENSVKKT00000022016.1">
    <property type="protein sequence ID" value="ENSVKKP00000021481.1"/>
    <property type="gene ID" value="ENSVKKG00000014363.1"/>
</dbReference>
<dbReference type="Pfam" id="PF00788">
    <property type="entry name" value="RA"/>
    <property type="match status" value="1"/>
</dbReference>
<dbReference type="PANTHER" id="PTHR23101">
    <property type="entry name" value="RAB GDP/GTP EXCHANGE FACTOR"/>
    <property type="match status" value="1"/>
</dbReference>
<dbReference type="PANTHER" id="PTHR23101:SF72">
    <property type="entry name" value="RAS AND RAB INTERACTOR-LIKE PROTEIN"/>
    <property type="match status" value="1"/>
</dbReference>
<dbReference type="Pfam" id="PF02204">
    <property type="entry name" value="VPS9"/>
    <property type="match status" value="1"/>
</dbReference>
<evidence type="ECO:0000259" key="2">
    <source>
        <dbReference type="PROSITE" id="PS50200"/>
    </source>
</evidence>
<proteinExistence type="predicted"/>
<dbReference type="InterPro" id="IPR037191">
    <property type="entry name" value="VPS9_dom_sf"/>
</dbReference>
<dbReference type="GO" id="GO:0005829">
    <property type="term" value="C:cytosol"/>
    <property type="evidence" value="ECO:0007669"/>
    <property type="project" value="TreeGrafter"/>
</dbReference>